<keyword evidence="2" id="KW-1185">Reference proteome</keyword>
<dbReference type="EMBL" id="CAXAMM010044572">
    <property type="protein sequence ID" value="CAK9115192.1"/>
    <property type="molecule type" value="Genomic_DNA"/>
</dbReference>
<proteinExistence type="predicted"/>
<evidence type="ECO:0000313" key="1">
    <source>
        <dbReference type="EMBL" id="CAK9115192.1"/>
    </source>
</evidence>
<name>A0ABP0SRX2_9DINO</name>
<protein>
    <submittedName>
        <fullName evidence="1">Uncharacterized protein</fullName>
    </submittedName>
</protein>
<organism evidence="1 2">
    <name type="scientific">Durusdinium trenchii</name>
    <dbReference type="NCBI Taxonomy" id="1381693"/>
    <lineage>
        <taxon>Eukaryota</taxon>
        <taxon>Sar</taxon>
        <taxon>Alveolata</taxon>
        <taxon>Dinophyceae</taxon>
        <taxon>Suessiales</taxon>
        <taxon>Symbiodiniaceae</taxon>
        <taxon>Durusdinium</taxon>
    </lineage>
</organism>
<gene>
    <name evidence="1" type="ORF">SCF082_LOCUS53327</name>
</gene>
<reference evidence="1 2" key="1">
    <citation type="submission" date="2024-02" db="EMBL/GenBank/DDBJ databases">
        <authorList>
            <person name="Chen Y."/>
            <person name="Shah S."/>
            <person name="Dougan E. K."/>
            <person name="Thang M."/>
            <person name="Chan C."/>
        </authorList>
    </citation>
    <scope>NUCLEOTIDE SEQUENCE [LARGE SCALE GENOMIC DNA]</scope>
</reference>
<evidence type="ECO:0000313" key="2">
    <source>
        <dbReference type="Proteomes" id="UP001642464"/>
    </source>
</evidence>
<accession>A0ABP0SRX2</accession>
<comment type="caution">
    <text evidence="1">The sequence shown here is derived from an EMBL/GenBank/DDBJ whole genome shotgun (WGS) entry which is preliminary data.</text>
</comment>
<dbReference type="Proteomes" id="UP001642464">
    <property type="component" value="Unassembled WGS sequence"/>
</dbReference>
<sequence length="65" mass="7769">MLLTFAVGDHWTLWKAFQDWESCLEEAGLSKVRLKMKRTGQIHEGEVHYDPTRIQWSDGEMWFLE</sequence>